<dbReference type="Proteomes" id="UP001469553">
    <property type="component" value="Unassembled WGS sequence"/>
</dbReference>
<evidence type="ECO:0000313" key="3">
    <source>
        <dbReference type="Proteomes" id="UP001469553"/>
    </source>
</evidence>
<evidence type="ECO:0008006" key="4">
    <source>
        <dbReference type="Google" id="ProtNLM"/>
    </source>
</evidence>
<sequence length="106" mass="11911">MNRTAGIFRPFSTIFRFYLTMSRGALTSPVPSVAVELLYCGMPPNKTRDITERSHQRSQQTQSSQRQRGQAVATLTFLRVKTWLTGGGEGIDRIPLVKCALRIPEI</sequence>
<gene>
    <name evidence="2" type="ORF">AMECASPLE_001525</name>
</gene>
<keyword evidence="3" id="KW-1185">Reference proteome</keyword>
<protein>
    <recommendedName>
        <fullName evidence="4">Secreted protein</fullName>
    </recommendedName>
</protein>
<name>A0ABV0YXC8_9TELE</name>
<feature type="compositionally biased region" description="Low complexity" evidence="1">
    <location>
        <begin position="57"/>
        <end position="70"/>
    </location>
</feature>
<organism evidence="2 3">
    <name type="scientific">Ameca splendens</name>
    <dbReference type="NCBI Taxonomy" id="208324"/>
    <lineage>
        <taxon>Eukaryota</taxon>
        <taxon>Metazoa</taxon>
        <taxon>Chordata</taxon>
        <taxon>Craniata</taxon>
        <taxon>Vertebrata</taxon>
        <taxon>Euteleostomi</taxon>
        <taxon>Actinopterygii</taxon>
        <taxon>Neopterygii</taxon>
        <taxon>Teleostei</taxon>
        <taxon>Neoteleostei</taxon>
        <taxon>Acanthomorphata</taxon>
        <taxon>Ovalentaria</taxon>
        <taxon>Atherinomorphae</taxon>
        <taxon>Cyprinodontiformes</taxon>
        <taxon>Goodeidae</taxon>
        <taxon>Ameca</taxon>
    </lineage>
</organism>
<evidence type="ECO:0000256" key="1">
    <source>
        <dbReference type="SAM" id="MobiDB-lite"/>
    </source>
</evidence>
<reference evidence="2 3" key="1">
    <citation type="submission" date="2021-06" db="EMBL/GenBank/DDBJ databases">
        <authorList>
            <person name="Palmer J.M."/>
        </authorList>
    </citation>
    <scope>NUCLEOTIDE SEQUENCE [LARGE SCALE GENOMIC DNA]</scope>
    <source>
        <strain evidence="2 3">AS_MEX2019</strain>
        <tissue evidence="2">Muscle</tissue>
    </source>
</reference>
<comment type="caution">
    <text evidence="2">The sequence shown here is derived from an EMBL/GenBank/DDBJ whole genome shotgun (WGS) entry which is preliminary data.</text>
</comment>
<accession>A0ABV0YXC8</accession>
<dbReference type="EMBL" id="JAHRIP010047075">
    <property type="protein sequence ID" value="MEQ2298085.1"/>
    <property type="molecule type" value="Genomic_DNA"/>
</dbReference>
<proteinExistence type="predicted"/>
<evidence type="ECO:0000313" key="2">
    <source>
        <dbReference type="EMBL" id="MEQ2298085.1"/>
    </source>
</evidence>
<feature type="compositionally biased region" description="Basic and acidic residues" evidence="1">
    <location>
        <begin position="46"/>
        <end position="55"/>
    </location>
</feature>
<feature type="region of interest" description="Disordered" evidence="1">
    <location>
        <begin position="46"/>
        <end position="70"/>
    </location>
</feature>